<dbReference type="Proteomes" id="UP000324222">
    <property type="component" value="Unassembled WGS sequence"/>
</dbReference>
<protein>
    <submittedName>
        <fullName evidence="1">Uncharacterized protein</fullName>
    </submittedName>
</protein>
<dbReference type="EMBL" id="VSRR010055400">
    <property type="protein sequence ID" value="MPC80918.1"/>
    <property type="molecule type" value="Genomic_DNA"/>
</dbReference>
<keyword evidence="2" id="KW-1185">Reference proteome</keyword>
<evidence type="ECO:0000313" key="2">
    <source>
        <dbReference type="Proteomes" id="UP000324222"/>
    </source>
</evidence>
<name>A0A5B7IJC5_PORTR</name>
<dbReference type="AlphaFoldDB" id="A0A5B7IJC5"/>
<accession>A0A5B7IJC5</accession>
<proteinExistence type="predicted"/>
<organism evidence="1 2">
    <name type="scientific">Portunus trituberculatus</name>
    <name type="common">Swimming crab</name>
    <name type="synonym">Neptunus trituberculatus</name>
    <dbReference type="NCBI Taxonomy" id="210409"/>
    <lineage>
        <taxon>Eukaryota</taxon>
        <taxon>Metazoa</taxon>
        <taxon>Ecdysozoa</taxon>
        <taxon>Arthropoda</taxon>
        <taxon>Crustacea</taxon>
        <taxon>Multicrustacea</taxon>
        <taxon>Malacostraca</taxon>
        <taxon>Eumalacostraca</taxon>
        <taxon>Eucarida</taxon>
        <taxon>Decapoda</taxon>
        <taxon>Pleocyemata</taxon>
        <taxon>Brachyura</taxon>
        <taxon>Eubrachyura</taxon>
        <taxon>Portunoidea</taxon>
        <taxon>Portunidae</taxon>
        <taxon>Portuninae</taxon>
        <taxon>Portunus</taxon>
    </lineage>
</organism>
<comment type="caution">
    <text evidence="1">The sequence shown here is derived from an EMBL/GenBank/DDBJ whole genome shotgun (WGS) entry which is preliminary data.</text>
</comment>
<reference evidence="1 2" key="1">
    <citation type="submission" date="2019-05" db="EMBL/GenBank/DDBJ databases">
        <title>Another draft genome of Portunus trituberculatus and its Hox gene families provides insights of decapod evolution.</title>
        <authorList>
            <person name="Jeong J.-H."/>
            <person name="Song I."/>
            <person name="Kim S."/>
            <person name="Choi T."/>
            <person name="Kim D."/>
            <person name="Ryu S."/>
            <person name="Kim W."/>
        </authorList>
    </citation>
    <scope>NUCLEOTIDE SEQUENCE [LARGE SCALE GENOMIC DNA]</scope>
    <source>
        <tissue evidence="1">Muscle</tissue>
    </source>
</reference>
<evidence type="ECO:0000313" key="1">
    <source>
        <dbReference type="EMBL" id="MPC80918.1"/>
    </source>
</evidence>
<sequence length="62" mass="7085">MLFSVLIEAIRSPIALYTPHHFITLTKSLPLQLHCTIAAPTPRYNPRILCTLSKIHLQTARY</sequence>
<gene>
    <name evidence="1" type="ORF">E2C01_075515</name>
</gene>